<dbReference type="Pfam" id="PF20250">
    <property type="entry name" value="FapA_N"/>
    <property type="match status" value="1"/>
</dbReference>
<keyword evidence="3" id="KW-1185">Reference proteome</keyword>
<organism evidence="2 3">
    <name type="scientific">Paenibacillus lemnae</name>
    <dbReference type="NCBI Taxonomy" id="1330551"/>
    <lineage>
        <taxon>Bacteria</taxon>
        <taxon>Bacillati</taxon>
        <taxon>Bacillota</taxon>
        <taxon>Bacilli</taxon>
        <taxon>Bacillales</taxon>
        <taxon>Paenibacillaceae</taxon>
        <taxon>Paenibacillus</taxon>
    </lineage>
</organism>
<sequence>MSVDFALDNYFQITMSDDKAVAYIQLVNWEEGFSCNAAALEQFLADQQIRYGVQKDVVDRIVTHTAEYQQSRTPIAYATPPVHGENGTVVLVMDMAKAEDHRPKEVGDGKVDHKEITQLSNVKKGQLIASKIPPKPGIPGTTVTGEEIAFKLGKEARFKVGKNVVVSPDQSAMYAAIDGLLTKTEKGKINVFPVYEIHGDVDYSVGNIDFVGTVVIRGNVLSGFKVKAAGDIRVTGFVEGAELEADGSIDISGGIIGYHKGCIKAGQHVKSAFVQDGNVISGGDVTVSQSIMHSNVRAAQNVICTGAKGLIVGGVVQAGEKVSTRTIGNSMSTATIIEVGVLPELRNELTDLRGRLKQQLDQIGKTEKALHLLNQLAAAGQLTPEKLAMRIKLNATHKSSLSDQSQTKERILEIEHMLEDTGKARVEVAQTIYGGSKIVIGRFTRFVKDPAQRVTFYYTEGDITMIPLL</sequence>
<gene>
    <name evidence="2" type="ORF">HII30_10425</name>
</gene>
<protein>
    <submittedName>
        <fullName evidence="2">DUF342 domain-containing protein</fullName>
    </submittedName>
</protein>
<comment type="caution">
    <text evidence="2">The sequence shown here is derived from an EMBL/GenBank/DDBJ whole genome shotgun (WGS) entry which is preliminary data.</text>
</comment>
<dbReference type="InterPro" id="IPR046866">
    <property type="entry name" value="FapA_N"/>
</dbReference>
<dbReference type="PANTHER" id="PTHR38032">
    <property type="entry name" value="POLYMERASE-RELATED"/>
    <property type="match status" value="1"/>
</dbReference>
<dbReference type="Proteomes" id="UP000565468">
    <property type="component" value="Unassembled WGS sequence"/>
</dbReference>
<dbReference type="AlphaFoldDB" id="A0A848M9L4"/>
<dbReference type="InterPro" id="IPR046865">
    <property type="entry name" value="FapA_b_solenoid"/>
</dbReference>
<accession>A0A848M9L4</accession>
<dbReference type="RefSeq" id="WP_169504970.1">
    <property type="nucleotide sequence ID" value="NZ_JABBPN010000008.1"/>
</dbReference>
<dbReference type="PANTHER" id="PTHR38032:SF1">
    <property type="entry name" value="RNA-BINDING PROTEIN KHPB N-TERMINAL DOMAIN-CONTAINING PROTEIN"/>
    <property type="match status" value="1"/>
</dbReference>
<evidence type="ECO:0000313" key="2">
    <source>
        <dbReference type="EMBL" id="NMO96184.1"/>
    </source>
</evidence>
<dbReference type="EMBL" id="JABBPN010000008">
    <property type="protein sequence ID" value="NMO96184.1"/>
    <property type="molecule type" value="Genomic_DNA"/>
</dbReference>
<evidence type="ECO:0000313" key="3">
    <source>
        <dbReference type="Proteomes" id="UP000565468"/>
    </source>
</evidence>
<reference evidence="2 3" key="1">
    <citation type="submission" date="2020-04" db="EMBL/GenBank/DDBJ databases">
        <title>Paenibacillus algicola sp. nov., a novel marine bacterium producing alginate lyase.</title>
        <authorList>
            <person name="Huang H."/>
        </authorList>
    </citation>
    <scope>NUCLEOTIDE SEQUENCE [LARGE SCALE GENOMIC DNA]</scope>
    <source>
        <strain evidence="2 3">L7-75</strain>
    </source>
</reference>
<dbReference type="InterPro" id="IPR005646">
    <property type="entry name" value="FapA"/>
</dbReference>
<dbReference type="Pfam" id="PF03961">
    <property type="entry name" value="FapA"/>
    <property type="match status" value="1"/>
</dbReference>
<proteinExistence type="predicted"/>
<feature type="domain" description="Flagellar Assembly Protein A N-terminal region" evidence="1">
    <location>
        <begin position="11"/>
        <end position="183"/>
    </location>
</feature>
<evidence type="ECO:0000259" key="1">
    <source>
        <dbReference type="Pfam" id="PF20250"/>
    </source>
</evidence>
<name>A0A848M9L4_PAELE</name>